<reference evidence="1" key="3">
    <citation type="submission" date="2025-09" db="UniProtKB">
        <authorList>
            <consortium name="Ensembl"/>
        </authorList>
    </citation>
    <scope>IDENTIFICATION</scope>
</reference>
<evidence type="ECO:0000313" key="1">
    <source>
        <dbReference type="Ensembl" id="ENSACAP00000034624.1"/>
    </source>
</evidence>
<evidence type="ECO:0008006" key="3">
    <source>
        <dbReference type="Google" id="ProtNLM"/>
    </source>
</evidence>
<sequence length="162" mass="17766">MTIIIFVDRWGSWRKPEYCPKGHLTSFSLQVEPSQGAVIDDTAANNVKFVCNEGFVLTGEAHDWGNFGFWSEPCSSGHLTSFSLQVEPSQGAIYDDTAANNIKFVCNEGFVLTGEAHDWGKFGFWSEPCSSGAICGLQTKIEDSQGSGDDTALNDVRFFCCK</sequence>
<dbReference type="InterPro" id="IPR036706">
    <property type="entry name" value="VOMI_sf"/>
</dbReference>
<dbReference type="Pfam" id="PF03762">
    <property type="entry name" value="VOMI"/>
    <property type="match status" value="1"/>
</dbReference>
<evidence type="ECO:0000313" key="2">
    <source>
        <dbReference type="Proteomes" id="UP000001646"/>
    </source>
</evidence>
<dbReference type="InterPro" id="IPR005515">
    <property type="entry name" value="VOMI"/>
</dbReference>
<dbReference type="InParanoid" id="A0A803THD4"/>
<reference evidence="1 2" key="1">
    <citation type="submission" date="2009-12" db="EMBL/GenBank/DDBJ databases">
        <title>The Genome Sequence of Anolis carolinensis (Green Anole Lizard).</title>
        <authorList>
            <consortium name="The Genome Sequencing Platform"/>
            <person name="Di Palma F."/>
            <person name="Alfoldi J."/>
            <person name="Heiman D."/>
            <person name="Young S."/>
            <person name="Grabherr M."/>
            <person name="Johnson J."/>
            <person name="Lander E.S."/>
            <person name="Lindblad-Toh K."/>
        </authorList>
    </citation>
    <scope>NUCLEOTIDE SEQUENCE [LARGE SCALE GENOMIC DNA]</scope>
    <source>
        <strain evidence="1 2">JBL SC #1</strain>
    </source>
</reference>
<accession>A0A803THD4</accession>
<keyword evidence="2" id="KW-1185">Reference proteome</keyword>
<dbReference type="Ensembl" id="ENSACAT00000047663.1">
    <property type="protein sequence ID" value="ENSACAP00000034624.1"/>
    <property type="gene ID" value="ENSACAG00000042797.1"/>
</dbReference>
<dbReference type="Gene3D" id="2.100.10.20">
    <property type="entry name" value="Vitelline membrane outer layer protein I (VOMI)"/>
    <property type="match status" value="2"/>
</dbReference>
<dbReference type="SUPFAM" id="SSF51092">
    <property type="entry name" value="Vitelline membrane outer protein-I (VMO-I)"/>
    <property type="match status" value="2"/>
</dbReference>
<protein>
    <recommendedName>
        <fullName evidence="3">Vitelline membrane outer layer 1 homolog</fullName>
    </recommendedName>
</protein>
<dbReference type="GO" id="GO:0005615">
    <property type="term" value="C:extracellular space"/>
    <property type="evidence" value="ECO:0000318"/>
    <property type="project" value="GO_Central"/>
</dbReference>
<dbReference type="Proteomes" id="UP000001646">
    <property type="component" value="Chromosome 3"/>
</dbReference>
<dbReference type="PANTHER" id="PTHR18841:SF2">
    <property type="entry name" value="VITELLINE MEMBRANE OUTER LAYER PROTEIN 1 HOMOLOG"/>
    <property type="match status" value="1"/>
</dbReference>
<dbReference type="AlphaFoldDB" id="A0A803THD4"/>
<proteinExistence type="predicted"/>
<dbReference type="GeneTree" id="ENSGT00390000009313"/>
<organism evidence="1 2">
    <name type="scientific">Anolis carolinensis</name>
    <name type="common">Green anole</name>
    <name type="synonym">American chameleon</name>
    <dbReference type="NCBI Taxonomy" id="28377"/>
    <lineage>
        <taxon>Eukaryota</taxon>
        <taxon>Metazoa</taxon>
        <taxon>Chordata</taxon>
        <taxon>Craniata</taxon>
        <taxon>Vertebrata</taxon>
        <taxon>Euteleostomi</taxon>
        <taxon>Lepidosauria</taxon>
        <taxon>Squamata</taxon>
        <taxon>Bifurcata</taxon>
        <taxon>Unidentata</taxon>
        <taxon>Episquamata</taxon>
        <taxon>Toxicofera</taxon>
        <taxon>Iguania</taxon>
        <taxon>Dactyloidae</taxon>
        <taxon>Anolis</taxon>
    </lineage>
</organism>
<reference evidence="1" key="2">
    <citation type="submission" date="2025-08" db="UniProtKB">
        <authorList>
            <consortium name="Ensembl"/>
        </authorList>
    </citation>
    <scope>IDENTIFICATION</scope>
</reference>
<name>A0A803THD4_ANOCA</name>
<dbReference type="PANTHER" id="PTHR18841">
    <property type="entry name" value="VITELLINE MEMBRANE OUTER LAYER PROTEIN I-RELATED"/>
    <property type="match status" value="1"/>
</dbReference>